<reference evidence="2" key="1">
    <citation type="submission" date="2020-10" db="EMBL/GenBank/DDBJ databases">
        <authorList>
            <person name="Kusch S."/>
        </authorList>
    </citation>
    <scope>NUCLEOTIDE SEQUENCE</scope>
    <source>
        <strain evidence="2">SwB9</strain>
    </source>
</reference>
<feature type="compositionally biased region" description="Acidic residues" evidence="1">
    <location>
        <begin position="38"/>
        <end position="48"/>
    </location>
</feature>
<keyword evidence="3" id="KW-1185">Reference proteome</keyword>
<dbReference type="Proteomes" id="UP000624404">
    <property type="component" value="Unassembled WGS sequence"/>
</dbReference>
<organism evidence="2 3">
    <name type="scientific">Sclerotinia trifoliorum</name>
    <dbReference type="NCBI Taxonomy" id="28548"/>
    <lineage>
        <taxon>Eukaryota</taxon>
        <taxon>Fungi</taxon>
        <taxon>Dikarya</taxon>
        <taxon>Ascomycota</taxon>
        <taxon>Pezizomycotina</taxon>
        <taxon>Leotiomycetes</taxon>
        <taxon>Helotiales</taxon>
        <taxon>Sclerotiniaceae</taxon>
        <taxon>Sclerotinia</taxon>
    </lineage>
</organism>
<feature type="compositionally biased region" description="Polar residues" evidence="1">
    <location>
        <begin position="54"/>
        <end position="67"/>
    </location>
</feature>
<gene>
    <name evidence="2" type="ORF">SCLTRI_LOCUS8913</name>
</gene>
<dbReference type="EMBL" id="CAJHIA010000033">
    <property type="protein sequence ID" value="CAD6449120.1"/>
    <property type="molecule type" value="Genomic_DNA"/>
</dbReference>
<comment type="caution">
    <text evidence="2">The sequence shown here is derived from an EMBL/GenBank/DDBJ whole genome shotgun (WGS) entry which is preliminary data.</text>
</comment>
<feature type="region of interest" description="Disordered" evidence="1">
    <location>
        <begin position="15"/>
        <end position="67"/>
    </location>
</feature>
<evidence type="ECO:0000256" key="1">
    <source>
        <dbReference type="SAM" id="MobiDB-lite"/>
    </source>
</evidence>
<proteinExistence type="predicted"/>
<dbReference type="Gene3D" id="1.25.40.20">
    <property type="entry name" value="Ankyrin repeat-containing domain"/>
    <property type="match status" value="1"/>
</dbReference>
<dbReference type="OrthoDB" id="194358at2759"/>
<evidence type="ECO:0000313" key="2">
    <source>
        <dbReference type="EMBL" id="CAD6449120.1"/>
    </source>
</evidence>
<accession>A0A8H2W1B4</accession>
<evidence type="ECO:0000313" key="3">
    <source>
        <dbReference type="Proteomes" id="UP000624404"/>
    </source>
</evidence>
<feature type="compositionally biased region" description="Acidic residues" evidence="1">
    <location>
        <begin position="19"/>
        <end position="31"/>
    </location>
</feature>
<sequence length="268" mass="29694">MKILFNLWLRDKAYQDVSPSDDDPWDEESSDEGSSVVEENEADITTEEGEFRNDGSSILNIDEGNTSCRGLDFENTSSIETVDENGVSTLPDSTERTSPMAKTEVGALDKVLEESNQSPNMDEREDRDLHLLSGSYESTDFGKLRLLLARNPNLEVPNGKNITALAISIRNEKAVADLLDAGVDTSPKDDFQYTAKDYAARNGRPDIVDLFFRDPCAKLPRSKSSGKELHDCESRGFQACVESTIVESDVLNSVQLPLGKFRRPYPSS</sequence>
<name>A0A8H2W1B4_9HELO</name>
<dbReference type="SUPFAM" id="SSF48403">
    <property type="entry name" value="Ankyrin repeat"/>
    <property type="match status" value="1"/>
</dbReference>
<protein>
    <submittedName>
        <fullName evidence="2">F13cfb7a-137c-4459-9e70-f5080c422b46</fullName>
    </submittedName>
</protein>
<dbReference type="InterPro" id="IPR036770">
    <property type="entry name" value="Ankyrin_rpt-contain_sf"/>
</dbReference>
<dbReference type="AlphaFoldDB" id="A0A8H2W1B4"/>